<keyword evidence="7" id="KW-1185">Reference proteome</keyword>
<dbReference type="CTD" id="20195779"/>
<dbReference type="GO" id="GO:0060294">
    <property type="term" value="P:cilium movement involved in cell motility"/>
    <property type="evidence" value="ECO:0000318"/>
    <property type="project" value="GO_Central"/>
</dbReference>
<evidence type="ECO:0000256" key="4">
    <source>
        <dbReference type="SAM" id="Coils"/>
    </source>
</evidence>
<dbReference type="EMBL" id="KB097612">
    <property type="protein sequence ID" value="ESN93424.1"/>
    <property type="molecule type" value="Genomic_DNA"/>
</dbReference>
<evidence type="ECO:0000313" key="5">
    <source>
        <dbReference type="EMBL" id="ESN93424.1"/>
    </source>
</evidence>
<dbReference type="AlphaFoldDB" id="T1EGS9"/>
<dbReference type="GO" id="GO:0005930">
    <property type="term" value="C:axoneme"/>
    <property type="evidence" value="ECO:0007669"/>
    <property type="project" value="UniProtKB-SubCell"/>
</dbReference>
<proteinExistence type="inferred from homology"/>
<gene>
    <name evidence="6" type="primary">20195779</name>
    <name evidence="5" type="ORF">HELRODRAFT_121833</name>
</gene>
<feature type="coiled-coil region" evidence="4">
    <location>
        <begin position="324"/>
        <end position="351"/>
    </location>
</feature>
<dbReference type="InterPro" id="IPR048256">
    <property type="entry name" value="Tektin-like"/>
</dbReference>
<sequence>YSMEDWKVSNGSLLNASDRIKAGSELMRAEALRVCEDACEKTRKGSRDVTKRLDDRAKDIDHWKKELEKELNDLVNETKNLEKIENCVSNALAYTDMPLEMILKCIEERKNRKEIEMVDDDVDEELRKELENIQSVRSALGNHLFDVQGQLQRNKHIQNLLSDNIMDKHRANVIDKKCRDMKNTSANLKFPPGIESANTTISDPQAWVEQAVNLIQASQAERTKSRSLDQDINRLVGQLSGSLVKHWISTNEVLSFRIEDHLRAKHKLETHLRELSNELIDAQKTTEYLKKNIRDKNAPIQLAQTRLHVRANRLNMEACLDPAHEKLVKELTDLDENVDELMKKLREAEYVEGHLARSIKSLQHDLNLKNHSLFIDRDKCLSLRKTFNMNPR</sequence>
<feature type="coiled-coil region" evidence="4">
    <location>
        <begin position="258"/>
        <end position="292"/>
    </location>
</feature>
<keyword evidence="4" id="KW-0175">Coiled coil</keyword>
<keyword evidence="3" id="KW-0966">Cell projection</keyword>
<dbReference type="HOGENOM" id="CLU_033588_2_1_1"/>
<dbReference type="STRING" id="6412.T1EGS9"/>
<reference evidence="6" key="3">
    <citation type="submission" date="2015-06" db="UniProtKB">
        <authorList>
            <consortium name="EnsemblMetazoa"/>
        </authorList>
    </citation>
    <scope>IDENTIFICATION</scope>
</reference>
<dbReference type="KEGG" id="hro:HELRODRAFT_121833"/>
<accession>T1EGS9</accession>
<keyword evidence="3" id="KW-0969">Cilium</keyword>
<dbReference type="GO" id="GO:0015630">
    <property type="term" value="C:microtubule cytoskeleton"/>
    <property type="evidence" value="ECO:0000318"/>
    <property type="project" value="GO_Central"/>
</dbReference>
<dbReference type="PANTHER" id="PTHR19960">
    <property type="entry name" value="TEKTIN"/>
    <property type="match status" value="1"/>
</dbReference>
<keyword evidence="3" id="KW-0282">Flagellum</keyword>
<dbReference type="EnsemblMetazoa" id="HelroT121833">
    <property type="protein sequence ID" value="HelroP121833"/>
    <property type="gene ID" value="HelroG121833"/>
</dbReference>
<dbReference type="Proteomes" id="UP000015101">
    <property type="component" value="Unassembled WGS sequence"/>
</dbReference>
<reference evidence="5 7" key="2">
    <citation type="journal article" date="2013" name="Nature">
        <title>Insights into bilaterian evolution from three spiralian genomes.</title>
        <authorList>
            <person name="Simakov O."/>
            <person name="Marletaz F."/>
            <person name="Cho S.J."/>
            <person name="Edsinger-Gonzales E."/>
            <person name="Havlak P."/>
            <person name="Hellsten U."/>
            <person name="Kuo D.H."/>
            <person name="Larsson T."/>
            <person name="Lv J."/>
            <person name="Arendt D."/>
            <person name="Savage R."/>
            <person name="Osoegawa K."/>
            <person name="de Jong P."/>
            <person name="Grimwood J."/>
            <person name="Chapman J.A."/>
            <person name="Shapiro H."/>
            <person name="Aerts A."/>
            <person name="Otillar R.P."/>
            <person name="Terry A.Y."/>
            <person name="Boore J.L."/>
            <person name="Grigoriev I.V."/>
            <person name="Lindberg D.R."/>
            <person name="Seaver E.C."/>
            <person name="Weisblat D.A."/>
            <person name="Putnam N.H."/>
            <person name="Rokhsar D.S."/>
        </authorList>
    </citation>
    <scope>NUCLEOTIDE SEQUENCE</scope>
</reference>
<evidence type="ECO:0000256" key="2">
    <source>
        <dbReference type="ARBA" id="ARBA00022490"/>
    </source>
</evidence>
<dbReference type="Pfam" id="PF03148">
    <property type="entry name" value="Tektin"/>
    <property type="match status" value="1"/>
</dbReference>
<dbReference type="eggNOG" id="KOG2685">
    <property type="taxonomic scope" value="Eukaryota"/>
</dbReference>
<evidence type="ECO:0000313" key="7">
    <source>
        <dbReference type="Proteomes" id="UP000015101"/>
    </source>
</evidence>
<feature type="coiled-coil region" evidence="4">
    <location>
        <begin position="60"/>
        <end position="87"/>
    </location>
</feature>
<evidence type="ECO:0000256" key="1">
    <source>
        <dbReference type="ARBA" id="ARBA00007209"/>
    </source>
</evidence>
<dbReference type="InParanoid" id="T1EGS9"/>
<comment type="subcellular location">
    <subcellularLocation>
        <location evidence="3">Cytoplasm</location>
        <location evidence="3">Cytoskeleton</location>
        <location evidence="3">Cilium axoneme</location>
    </subcellularLocation>
</comment>
<dbReference type="PANTHER" id="PTHR19960:SF11">
    <property type="entry name" value="TEKTIN"/>
    <property type="match status" value="1"/>
</dbReference>
<keyword evidence="2" id="KW-0963">Cytoplasm</keyword>
<dbReference type="GeneID" id="20195779"/>
<evidence type="ECO:0000313" key="6">
    <source>
        <dbReference type="EnsemblMetazoa" id="HelroP121833"/>
    </source>
</evidence>
<reference evidence="7" key="1">
    <citation type="submission" date="2012-12" db="EMBL/GenBank/DDBJ databases">
        <authorList>
            <person name="Hellsten U."/>
            <person name="Grimwood J."/>
            <person name="Chapman J.A."/>
            <person name="Shapiro H."/>
            <person name="Aerts A."/>
            <person name="Otillar R.P."/>
            <person name="Terry A.Y."/>
            <person name="Boore J.L."/>
            <person name="Simakov O."/>
            <person name="Marletaz F."/>
            <person name="Cho S.-J."/>
            <person name="Edsinger-Gonzales E."/>
            <person name="Havlak P."/>
            <person name="Kuo D.-H."/>
            <person name="Larsson T."/>
            <person name="Lv J."/>
            <person name="Arendt D."/>
            <person name="Savage R."/>
            <person name="Osoegawa K."/>
            <person name="de Jong P."/>
            <person name="Lindberg D.R."/>
            <person name="Seaver E.C."/>
            <person name="Weisblat D.A."/>
            <person name="Putnam N.H."/>
            <person name="Grigoriev I.V."/>
            <person name="Rokhsar D.S."/>
        </authorList>
    </citation>
    <scope>NUCLEOTIDE SEQUENCE</scope>
</reference>
<dbReference type="PRINTS" id="PR00511">
    <property type="entry name" value="TEKTIN"/>
</dbReference>
<dbReference type="InterPro" id="IPR000435">
    <property type="entry name" value="Tektins"/>
</dbReference>
<dbReference type="RefSeq" id="XP_009028491.1">
    <property type="nucleotide sequence ID" value="XM_009030243.1"/>
</dbReference>
<dbReference type="EMBL" id="AMQM01007422">
    <property type="status" value="NOT_ANNOTATED_CDS"/>
    <property type="molecule type" value="Genomic_DNA"/>
</dbReference>
<evidence type="ECO:0000256" key="3">
    <source>
        <dbReference type="RuleBase" id="RU367040"/>
    </source>
</evidence>
<dbReference type="GO" id="GO:0060271">
    <property type="term" value="P:cilium assembly"/>
    <property type="evidence" value="ECO:0000318"/>
    <property type="project" value="GO_Central"/>
</dbReference>
<organism evidence="6 7">
    <name type="scientific">Helobdella robusta</name>
    <name type="common">Californian leech</name>
    <dbReference type="NCBI Taxonomy" id="6412"/>
    <lineage>
        <taxon>Eukaryota</taxon>
        <taxon>Metazoa</taxon>
        <taxon>Spiralia</taxon>
        <taxon>Lophotrochozoa</taxon>
        <taxon>Annelida</taxon>
        <taxon>Clitellata</taxon>
        <taxon>Hirudinea</taxon>
        <taxon>Rhynchobdellida</taxon>
        <taxon>Glossiphoniidae</taxon>
        <taxon>Helobdella</taxon>
    </lineage>
</organism>
<protein>
    <recommendedName>
        <fullName evidence="3">Tektin</fullName>
    </recommendedName>
</protein>
<dbReference type="OrthoDB" id="9886517at2759"/>
<comment type="similarity">
    <text evidence="1 3">Belongs to the tektin family.</text>
</comment>
<name>T1EGS9_HELRO</name>